<dbReference type="HOGENOM" id="CLU_1948537_0_0_1"/>
<dbReference type="InParanoid" id="V5FNW7"/>
<comment type="caution">
    <text evidence="1">The sequence shown here is derived from an EMBL/GenBank/DDBJ whole genome shotgun (WGS) entry which is preliminary data.</text>
</comment>
<proteinExistence type="predicted"/>
<evidence type="ECO:0000313" key="1">
    <source>
        <dbReference type="EMBL" id="GAD99729.1"/>
    </source>
</evidence>
<keyword evidence="2" id="KW-1185">Reference proteome</keyword>
<sequence length="129" mass="14734">MDDGCWEVDRGHAHDNDRKELMAKSLIPVIDYSTDIAQLQRLTPSGMRPTRLAAGLIILQLNWGRVVHFSLQRSRLACPSVPSSLASLASKRSAKNTTWHVHHLFITSFITHGTYRARHYDRNRKRSES</sequence>
<protein>
    <submittedName>
        <fullName evidence="1">Uncharacterized protein</fullName>
    </submittedName>
</protein>
<dbReference type="EMBL" id="BAUL01000314">
    <property type="protein sequence ID" value="GAD99729.1"/>
    <property type="molecule type" value="Genomic_DNA"/>
</dbReference>
<reference evidence="2" key="1">
    <citation type="journal article" date="2014" name="Genome Announc.">
        <title>Draft genome sequence of the formaldehyde-resistant fungus Byssochlamys spectabilis No. 5 (anamorph Paecilomyces variotii No. 5) (NBRC109023).</title>
        <authorList>
            <person name="Oka T."/>
            <person name="Ekino K."/>
            <person name="Fukuda K."/>
            <person name="Nomura Y."/>
        </authorList>
    </citation>
    <scope>NUCLEOTIDE SEQUENCE [LARGE SCALE GENOMIC DNA]</scope>
    <source>
        <strain evidence="2">No. 5 / NBRC 109023</strain>
    </source>
</reference>
<accession>V5FNW7</accession>
<organism evidence="1 2">
    <name type="scientific">Byssochlamys spectabilis (strain No. 5 / NBRC 109023)</name>
    <name type="common">Paecilomyces variotii</name>
    <dbReference type="NCBI Taxonomy" id="1356009"/>
    <lineage>
        <taxon>Eukaryota</taxon>
        <taxon>Fungi</taxon>
        <taxon>Dikarya</taxon>
        <taxon>Ascomycota</taxon>
        <taxon>Pezizomycotina</taxon>
        <taxon>Eurotiomycetes</taxon>
        <taxon>Eurotiomycetidae</taxon>
        <taxon>Eurotiales</taxon>
        <taxon>Thermoascaceae</taxon>
        <taxon>Paecilomyces</taxon>
    </lineage>
</organism>
<dbReference type="AlphaFoldDB" id="V5FNW7"/>
<dbReference type="Proteomes" id="UP000018001">
    <property type="component" value="Unassembled WGS sequence"/>
</dbReference>
<name>V5FNW7_BYSSN</name>
<gene>
    <name evidence="1" type="ORF">PVAR5_8454</name>
</gene>
<evidence type="ECO:0000313" key="2">
    <source>
        <dbReference type="Proteomes" id="UP000018001"/>
    </source>
</evidence>